<keyword evidence="4" id="KW-0004">4Fe-4S</keyword>
<dbReference type="GO" id="GO:0045333">
    <property type="term" value="P:cellular respiration"/>
    <property type="evidence" value="ECO:0007669"/>
    <property type="project" value="TreeGrafter"/>
</dbReference>
<protein>
    <submittedName>
        <fullName evidence="12">NADH dehydrogenase</fullName>
    </submittedName>
</protein>
<dbReference type="PANTHER" id="PTHR11780:SF10">
    <property type="entry name" value="NADH DEHYDROGENASE [UBIQUINONE] FLAVOPROTEIN 1, MITOCHONDRIAL"/>
    <property type="match status" value="1"/>
</dbReference>
<proteinExistence type="inferred from homology"/>
<dbReference type="InterPro" id="IPR050837">
    <property type="entry name" value="ComplexI_51kDa_subunit"/>
</dbReference>
<keyword evidence="8" id="KW-0408">Iron</keyword>
<evidence type="ECO:0000313" key="12">
    <source>
        <dbReference type="EMBL" id="BBY63836.1"/>
    </source>
</evidence>
<dbReference type="Pfam" id="PF10589">
    <property type="entry name" value="NADH_4Fe-4S"/>
    <property type="match status" value="1"/>
</dbReference>
<reference evidence="12 13" key="1">
    <citation type="journal article" date="2019" name="Emerg. Microbes Infect.">
        <title>Comprehensive subspecies identification of 175 nontuberculous mycobacteria species based on 7547 genomic profiles.</title>
        <authorList>
            <person name="Matsumoto Y."/>
            <person name="Kinjo T."/>
            <person name="Motooka D."/>
            <person name="Nabeya D."/>
            <person name="Jung N."/>
            <person name="Uechi K."/>
            <person name="Horii T."/>
            <person name="Iida T."/>
            <person name="Fujita J."/>
            <person name="Nakamura S."/>
        </authorList>
    </citation>
    <scope>NUCLEOTIDE SEQUENCE [LARGE SCALE GENOMIC DNA]</scope>
    <source>
        <strain evidence="12 13">JCM 30396</strain>
    </source>
</reference>
<dbReference type="Gene3D" id="3.40.50.11540">
    <property type="entry name" value="NADH-ubiquinone oxidoreductase 51kDa subunit"/>
    <property type="match status" value="1"/>
</dbReference>
<dbReference type="InterPro" id="IPR019575">
    <property type="entry name" value="Nuop51_4Fe4S-bd"/>
</dbReference>
<dbReference type="SUPFAM" id="SSF142984">
    <property type="entry name" value="Nqo1 middle domain-like"/>
    <property type="match status" value="1"/>
</dbReference>
<dbReference type="Proteomes" id="UP000467148">
    <property type="component" value="Chromosome"/>
</dbReference>
<comment type="cofactor">
    <cofactor evidence="1">
        <name>FMN</name>
        <dbReference type="ChEBI" id="CHEBI:58210"/>
    </cofactor>
</comment>
<keyword evidence="7" id="KW-0479">Metal-binding</keyword>
<evidence type="ECO:0000256" key="1">
    <source>
        <dbReference type="ARBA" id="ARBA00001917"/>
    </source>
</evidence>
<dbReference type="RefSeq" id="WP_163747445.1">
    <property type="nucleotide sequence ID" value="NZ_AP022596.1"/>
</dbReference>
<evidence type="ECO:0000256" key="4">
    <source>
        <dbReference type="ARBA" id="ARBA00022485"/>
    </source>
</evidence>
<dbReference type="Gene3D" id="3.10.20.600">
    <property type="match status" value="1"/>
</dbReference>
<evidence type="ECO:0000313" key="13">
    <source>
        <dbReference type="Proteomes" id="UP000467148"/>
    </source>
</evidence>
<dbReference type="SUPFAM" id="SSF142019">
    <property type="entry name" value="Nqo1 FMN-binding domain-like"/>
    <property type="match status" value="1"/>
</dbReference>
<dbReference type="SUPFAM" id="SSF140490">
    <property type="entry name" value="Nqo1C-terminal domain-like"/>
    <property type="match status" value="1"/>
</dbReference>
<dbReference type="Gene3D" id="1.20.1440.230">
    <property type="entry name" value="NADH-ubiquinone oxidoreductase 51kDa subunit, iron-sulphur binding domain"/>
    <property type="match status" value="1"/>
</dbReference>
<feature type="domain" description="NADH-ubiquinone oxidoreductase 51kDa subunit iron-sulphur binding" evidence="11">
    <location>
        <begin position="309"/>
        <end position="390"/>
    </location>
</feature>
<keyword evidence="9" id="KW-0411">Iron-sulfur</keyword>
<dbReference type="GO" id="GO:0003954">
    <property type="term" value="F:NADH dehydrogenase activity"/>
    <property type="evidence" value="ECO:0007669"/>
    <property type="project" value="TreeGrafter"/>
</dbReference>
<dbReference type="InterPro" id="IPR011538">
    <property type="entry name" value="Nuo51_FMN-bd"/>
</dbReference>
<comment type="similarity">
    <text evidence="3">Belongs to the complex I 51 kDa subunit family.</text>
</comment>
<keyword evidence="13" id="KW-1185">Reference proteome</keyword>
<evidence type="ECO:0000256" key="2">
    <source>
        <dbReference type="ARBA" id="ARBA00001966"/>
    </source>
</evidence>
<evidence type="ECO:0000259" key="10">
    <source>
        <dbReference type="Pfam" id="PF01512"/>
    </source>
</evidence>
<dbReference type="GO" id="GO:0051539">
    <property type="term" value="F:4 iron, 4 sulfur cluster binding"/>
    <property type="evidence" value="ECO:0007669"/>
    <property type="project" value="UniProtKB-KW"/>
</dbReference>
<evidence type="ECO:0000256" key="7">
    <source>
        <dbReference type="ARBA" id="ARBA00022723"/>
    </source>
</evidence>
<evidence type="ECO:0000256" key="8">
    <source>
        <dbReference type="ARBA" id="ARBA00023004"/>
    </source>
</evidence>
<name>A0A7I7T6U2_9MYCO</name>
<evidence type="ECO:0000259" key="11">
    <source>
        <dbReference type="Pfam" id="PF10589"/>
    </source>
</evidence>
<keyword evidence="5" id="KW-0285">Flavoprotein</keyword>
<sequence length="409" mass="42624">MTTAPQLPRLLAAPGPGLAEHHLQFGALPDAAGQDLIPLLEQAGLSGRGGAGFPTARKIAAITGPKSVVVGNGAEGEPLSRKDAVLLTQAPHLVLDGLDAAAAAVEADTVYLYVHSAAVPAVTRALDERRAAGLDRYRVAVVEAPDRFVAGEESAAVRRIEGGPALPRDRTVLTAISGVRGRPTLVNNVETLAHIALIARFGPRWFRSVGDQADPGSLLITLSGALNNTGVIEVPTGALLTSLIERNGGTDPRTVRAILVGGYHGSWIPAKAFEGSGLSRAGLKALGASPGAGVIHALGVGECGLARTAEIASYLAEQSARQCGPCRNGLPRLEQLLNDLAYTRVSDSLVKEIRRIVRLVEGRGSCRHPDGTARMIRSALGAFATDVEHHRHRRCEATSVSPAVSTARP</sequence>
<keyword evidence="6" id="KW-0288">FMN</keyword>
<comment type="cofactor">
    <cofactor evidence="2">
        <name>[4Fe-4S] cluster</name>
        <dbReference type="ChEBI" id="CHEBI:49883"/>
    </cofactor>
</comment>
<dbReference type="InterPro" id="IPR037207">
    <property type="entry name" value="Nuop51_4Fe4S-bd_sf"/>
</dbReference>
<evidence type="ECO:0000256" key="5">
    <source>
        <dbReference type="ARBA" id="ARBA00022630"/>
    </source>
</evidence>
<dbReference type="KEGG" id="mhev:MHEL_20790"/>
<dbReference type="InterPro" id="IPR037225">
    <property type="entry name" value="Nuo51_FMN-bd_sf"/>
</dbReference>
<evidence type="ECO:0000256" key="9">
    <source>
        <dbReference type="ARBA" id="ARBA00023014"/>
    </source>
</evidence>
<evidence type="ECO:0000256" key="3">
    <source>
        <dbReference type="ARBA" id="ARBA00007523"/>
    </source>
</evidence>
<accession>A0A7I7T6U2</accession>
<dbReference type="Pfam" id="PF01512">
    <property type="entry name" value="Complex1_51K"/>
    <property type="match status" value="1"/>
</dbReference>
<organism evidence="12 13">
    <name type="scientific">Mycolicibacterium helvum</name>
    <dbReference type="NCBI Taxonomy" id="1534349"/>
    <lineage>
        <taxon>Bacteria</taxon>
        <taxon>Bacillati</taxon>
        <taxon>Actinomycetota</taxon>
        <taxon>Actinomycetes</taxon>
        <taxon>Mycobacteriales</taxon>
        <taxon>Mycobacteriaceae</taxon>
        <taxon>Mycolicibacterium</taxon>
    </lineage>
</organism>
<dbReference type="GO" id="GO:0046872">
    <property type="term" value="F:metal ion binding"/>
    <property type="evidence" value="ECO:0007669"/>
    <property type="project" value="UniProtKB-KW"/>
</dbReference>
<dbReference type="AlphaFoldDB" id="A0A7I7T6U2"/>
<dbReference type="EMBL" id="AP022596">
    <property type="protein sequence ID" value="BBY63836.1"/>
    <property type="molecule type" value="Genomic_DNA"/>
</dbReference>
<feature type="domain" description="NADH-ubiquinone oxidoreductase 51kDa subunit FMN-binding" evidence="10">
    <location>
        <begin position="41"/>
        <end position="196"/>
    </location>
</feature>
<evidence type="ECO:0000256" key="6">
    <source>
        <dbReference type="ARBA" id="ARBA00022643"/>
    </source>
</evidence>
<dbReference type="PANTHER" id="PTHR11780">
    <property type="entry name" value="NADH-UBIQUINONE OXIDOREDUCTASE FLAVOPROTEIN 1 NDUFV1"/>
    <property type="match status" value="1"/>
</dbReference>
<gene>
    <name evidence="12" type="ORF">MHEL_20790</name>
</gene>